<dbReference type="Proteomes" id="UP000499080">
    <property type="component" value="Unassembled WGS sequence"/>
</dbReference>
<evidence type="ECO:0000313" key="3">
    <source>
        <dbReference type="Proteomes" id="UP000499080"/>
    </source>
</evidence>
<protein>
    <submittedName>
        <fullName evidence="2">Uncharacterized protein</fullName>
    </submittedName>
</protein>
<reference evidence="2 3" key="1">
    <citation type="journal article" date="2019" name="Sci. Rep.">
        <title>Orb-weaving spider Araneus ventricosus genome elucidates the spidroin gene catalogue.</title>
        <authorList>
            <person name="Kono N."/>
            <person name="Nakamura H."/>
            <person name="Ohtoshi R."/>
            <person name="Moran D.A.P."/>
            <person name="Shinohara A."/>
            <person name="Yoshida Y."/>
            <person name="Fujiwara M."/>
            <person name="Mori M."/>
            <person name="Tomita M."/>
            <person name="Arakawa K."/>
        </authorList>
    </citation>
    <scope>NUCLEOTIDE SEQUENCE [LARGE SCALE GENOMIC DNA]</scope>
</reference>
<comment type="caution">
    <text evidence="2">The sequence shown here is derived from an EMBL/GenBank/DDBJ whole genome shotgun (WGS) entry which is preliminary data.</text>
</comment>
<keyword evidence="3" id="KW-1185">Reference proteome</keyword>
<evidence type="ECO:0000313" key="2">
    <source>
        <dbReference type="EMBL" id="GBM35217.1"/>
    </source>
</evidence>
<accession>A0A4Y2F389</accession>
<organism evidence="2 3">
    <name type="scientific">Araneus ventricosus</name>
    <name type="common">Orbweaver spider</name>
    <name type="synonym">Epeira ventricosa</name>
    <dbReference type="NCBI Taxonomy" id="182803"/>
    <lineage>
        <taxon>Eukaryota</taxon>
        <taxon>Metazoa</taxon>
        <taxon>Ecdysozoa</taxon>
        <taxon>Arthropoda</taxon>
        <taxon>Chelicerata</taxon>
        <taxon>Arachnida</taxon>
        <taxon>Araneae</taxon>
        <taxon>Araneomorphae</taxon>
        <taxon>Entelegynae</taxon>
        <taxon>Araneoidea</taxon>
        <taxon>Araneidae</taxon>
        <taxon>Araneus</taxon>
    </lineage>
</organism>
<name>A0A4Y2F389_ARAVE</name>
<feature type="region of interest" description="Disordered" evidence="1">
    <location>
        <begin position="81"/>
        <end position="100"/>
    </location>
</feature>
<proteinExistence type="predicted"/>
<dbReference type="AlphaFoldDB" id="A0A4Y2F389"/>
<evidence type="ECO:0000256" key="1">
    <source>
        <dbReference type="SAM" id="MobiDB-lite"/>
    </source>
</evidence>
<gene>
    <name evidence="2" type="ORF">AVEN_175821_1</name>
</gene>
<dbReference type="EMBL" id="BGPR01000779">
    <property type="protein sequence ID" value="GBM35217.1"/>
    <property type="molecule type" value="Genomic_DNA"/>
</dbReference>
<sequence>MKRKIIEKRERGLIKKQNNPHFFLEEAEGVVECDLEGCETVPVGFVVNGIVSLAKVMGLGDIEELATEELMELHCVSQQEAVGESLSEEEEVTSKQKSSG</sequence>